<comment type="caution">
    <text evidence="4">The sequence shown here is derived from an EMBL/GenBank/DDBJ whole genome shotgun (WGS) entry which is preliminary data.</text>
</comment>
<organism evidence="4 5">
    <name type="scientific">Blastopirellula marina</name>
    <dbReference type="NCBI Taxonomy" id="124"/>
    <lineage>
        <taxon>Bacteria</taxon>
        <taxon>Pseudomonadati</taxon>
        <taxon>Planctomycetota</taxon>
        <taxon>Planctomycetia</taxon>
        <taxon>Pirellulales</taxon>
        <taxon>Pirellulaceae</taxon>
        <taxon>Blastopirellula</taxon>
    </lineage>
</organism>
<dbReference type="InterPro" id="IPR045584">
    <property type="entry name" value="Pilin-like"/>
</dbReference>
<dbReference type="InterPro" id="IPR027558">
    <property type="entry name" value="Pre_pil_HX9DG_C"/>
</dbReference>
<dbReference type="OrthoDB" id="270727at2"/>
<dbReference type="Pfam" id="PF07596">
    <property type="entry name" value="SBP_bac_10"/>
    <property type="match status" value="1"/>
</dbReference>
<dbReference type="InterPro" id="IPR012902">
    <property type="entry name" value="N_methyl_site"/>
</dbReference>
<feature type="region of interest" description="Disordered" evidence="1">
    <location>
        <begin position="227"/>
        <end position="253"/>
    </location>
</feature>
<feature type="compositionally biased region" description="Basic and acidic residues" evidence="1">
    <location>
        <begin position="238"/>
        <end position="253"/>
    </location>
</feature>
<evidence type="ECO:0000256" key="1">
    <source>
        <dbReference type="SAM" id="MobiDB-lite"/>
    </source>
</evidence>
<sequence>MRTSPRQGFTLVELLVVIAIIGVLIALLLPAVQQAREAARRMQCTNNLKQWALASHNFADINQEFMPLAAMNSTGTVENGQEYERITFAVSLWPFIEQSALYDRYNIADPFYTSPNIDTHRVFVAGYYCPSDKVNVTQAQSDTYWRVMGNYVTNMGNTHLHQNAADQAIFSGSPFGVRHMYRFADLTDGTSNTAGFSEILIASPNQLDDNRGDMLNDEGSPGFMSINTPNSRVPDQCRQCKDTTEDPSHADYRRMPCTQVGSNQEYQIAARSNHPGGVNVSMMDGSVRFVTETVSHSIWEAALSGRGGESLQLP</sequence>
<keyword evidence="2" id="KW-0812">Transmembrane</keyword>
<dbReference type="NCBIfam" id="TIGR04294">
    <property type="entry name" value="pre_pil_HX9DG"/>
    <property type="match status" value="1"/>
</dbReference>
<evidence type="ECO:0000313" key="4">
    <source>
        <dbReference type="EMBL" id="PQO35286.1"/>
    </source>
</evidence>
<dbReference type="PANTHER" id="PTHR30093:SF2">
    <property type="entry name" value="TYPE II SECRETION SYSTEM PROTEIN H"/>
    <property type="match status" value="1"/>
</dbReference>
<dbReference type="NCBIfam" id="TIGR02532">
    <property type="entry name" value="IV_pilin_GFxxxE"/>
    <property type="match status" value="1"/>
</dbReference>
<dbReference type="Proteomes" id="UP000240009">
    <property type="component" value="Unassembled WGS sequence"/>
</dbReference>
<dbReference type="Pfam" id="PF07963">
    <property type="entry name" value="N_methyl"/>
    <property type="match status" value="1"/>
</dbReference>
<evidence type="ECO:0000259" key="3">
    <source>
        <dbReference type="Pfam" id="PF07596"/>
    </source>
</evidence>
<evidence type="ECO:0000256" key="2">
    <source>
        <dbReference type="SAM" id="Phobius"/>
    </source>
</evidence>
<keyword evidence="2" id="KW-1133">Transmembrane helix</keyword>
<dbReference type="SUPFAM" id="SSF54523">
    <property type="entry name" value="Pili subunits"/>
    <property type="match status" value="1"/>
</dbReference>
<reference evidence="4 5" key="1">
    <citation type="submission" date="2018-02" db="EMBL/GenBank/DDBJ databases">
        <title>Comparative genomes isolates from brazilian mangrove.</title>
        <authorList>
            <person name="Araujo J.E."/>
            <person name="Taketani R.G."/>
            <person name="Silva M.C.P."/>
            <person name="Loureco M.V."/>
            <person name="Andreote F.D."/>
        </authorList>
    </citation>
    <scope>NUCLEOTIDE SEQUENCE [LARGE SCALE GENOMIC DNA]</scope>
    <source>
        <strain evidence="4 5">HEX-2 MGV</strain>
    </source>
</reference>
<feature type="transmembrane region" description="Helical" evidence="2">
    <location>
        <begin position="12"/>
        <end position="32"/>
    </location>
</feature>
<feature type="domain" description="DUF1559" evidence="3">
    <location>
        <begin position="33"/>
        <end position="294"/>
    </location>
</feature>
<dbReference type="PROSITE" id="PS00409">
    <property type="entry name" value="PROKAR_NTER_METHYL"/>
    <property type="match status" value="1"/>
</dbReference>
<accession>A0A2S8FSY7</accession>
<dbReference type="EMBL" id="PUIA01000030">
    <property type="protein sequence ID" value="PQO35286.1"/>
    <property type="molecule type" value="Genomic_DNA"/>
</dbReference>
<name>A0A2S8FSY7_9BACT</name>
<protein>
    <submittedName>
        <fullName evidence="4">Prepilin-type cleavage/methylation domain-containing protein</fullName>
    </submittedName>
</protein>
<gene>
    <name evidence="4" type="ORF">C5Y96_09635</name>
</gene>
<dbReference type="AlphaFoldDB" id="A0A2S8FSY7"/>
<keyword evidence="2" id="KW-0472">Membrane</keyword>
<dbReference type="InterPro" id="IPR011453">
    <property type="entry name" value="DUF1559"/>
</dbReference>
<proteinExistence type="predicted"/>
<dbReference type="RefSeq" id="WP_105352503.1">
    <property type="nucleotide sequence ID" value="NZ_PUIA01000030.1"/>
</dbReference>
<dbReference type="Gene3D" id="3.30.700.10">
    <property type="entry name" value="Glycoprotein, Type 4 Pilin"/>
    <property type="match status" value="1"/>
</dbReference>
<dbReference type="PANTHER" id="PTHR30093">
    <property type="entry name" value="GENERAL SECRETION PATHWAY PROTEIN G"/>
    <property type="match status" value="1"/>
</dbReference>
<evidence type="ECO:0000313" key="5">
    <source>
        <dbReference type="Proteomes" id="UP000240009"/>
    </source>
</evidence>